<organism evidence="2 3">
    <name type="scientific">Gluconacetobacter aggeris</name>
    <dbReference type="NCBI Taxonomy" id="1286186"/>
    <lineage>
        <taxon>Bacteria</taxon>
        <taxon>Pseudomonadati</taxon>
        <taxon>Pseudomonadota</taxon>
        <taxon>Alphaproteobacteria</taxon>
        <taxon>Acetobacterales</taxon>
        <taxon>Acetobacteraceae</taxon>
        <taxon>Gluconacetobacter</taxon>
    </lineage>
</organism>
<evidence type="ECO:0008006" key="4">
    <source>
        <dbReference type="Google" id="ProtNLM"/>
    </source>
</evidence>
<evidence type="ECO:0000313" key="2">
    <source>
        <dbReference type="EMBL" id="MBB2167165.1"/>
    </source>
</evidence>
<dbReference type="EMBL" id="JABEQD010000001">
    <property type="protein sequence ID" value="MBB2167165.1"/>
    <property type="molecule type" value="Genomic_DNA"/>
</dbReference>
<reference evidence="2 3" key="1">
    <citation type="submission" date="2020-04" db="EMBL/GenBank/DDBJ databases">
        <title>Description of novel Gluconacetobacter.</title>
        <authorList>
            <person name="Sombolestani A."/>
        </authorList>
    </citation>
    <scope>NUCLEOTIDE SEQUENCE [LARGE SCALE GENOMIC DNA]</scope>
    <source>
        <strain evidence="2 3">LMG 27801</strain>
    </source>
</reference>
<protein>
    <recommendedName>
        <fullName evidence="4">Secreted protein</fullName>
    </recommendedName>
</protein>
<proteinExistence type="predicted"/>
<accession>A0A7W4IQG0</accession>
<evidence type="ECO:0000313" key="3">
    <source>
        <dbReference type="Proteomes" id="UP000559860"/>
    </source>
</evidence>
<gene>
    <name evidence="2" type="ORF">HLH36_02130</name>
</gene>
<feature type="chain" id="PRO_5031349842" description="Secreted protein" evidence="1">
    <location>
        <begin position="32"/>
        <end position="181"/>
    </location>
</feature>
<dbReference type="Proteomes" id="UP000559860">
    <property type="component" value="Unassembled WGS sequence"/>
</dbReference>
<comment type="caution">
    <text evidence="2">The sequence shown here is derived from an EMBL/GenBank/DDBJ whole genome shotgun (WGS) entry which is preliminary data.</text>
</comment>
<sequence length="181" mass="19855">MIRRPLLARLFTPLRLALLLTSMVLTFPAVGAEAVTTAFGPLEAAQPLTARGLAERIRQDGAHEVARILTRDREWARVRRAVAAGWENWIALLPDLMPAADPATGRSLQVALRRALPRNPRAVLSILDRKNSNQLGGRTICAPAAEPASWRPRALTAIRAVHDIHLIDQGADCMRALEEQS</sequence>
<name>A0A7W4IQG0_9PROT</name>
<evidence type="ECO:0000256" key="1">
    <source>
        <dbReference type="SAM" id="SignalP"/>
    </source>
</evidence>
<dbReference type="AlphaFoldDB" id="A0A7W4IQG0"/>
<dbReference type="RefSeq" id="WP_182984815.1">
    <property type="nucleotide sequence ID" value="NZ_JABEQD010000001.1"/>
</dbReference>
<keyword evidence="1" id="KW-0732">Signal</keyword>
<keyword evidence="3" id="KW-1185">Reference proteome</keyword>
<feature type="signal peptide" evidence="1">
    <location>
        <begin position="1"/>
        <end position="31"/>
    </location>
</feature>